<reference evidence="3" key="1">
    <citation type="submission" date="2020-10" db="EMBL/GenBank/DDBJ databases">
        <authorList>
            <person name="Kusch S."/>
        </authorList>
    </citation>
    <scope>NUCLEOTIDE SEQUENCE</scope>
    <source>
        <strain evidence="3">SwB9</strain>
    </source>
</reference>
<accession>A0A8H2ZLD1</accession>
<keyword evidence="4" id="KW-1185">Reference proteome</keyword>
<proteinExistence type="predicted"/>
<keyword evidence="2" id="KW-0732">Signal</keyword>
<dbReference type="Proteomes" id="UP000624404">
    <property type="component" value="Unassembled WGS sequence"/>
</dbReference>
<dbReference type="OrthoDB" id="2507140at2759"/>
<comment type="caution">
    <text evidence="3">The sequence shown here is derived from an EMBL/GenBank/DDBJ whole genome shotgun (WGS) entry which is preliminary data.</text>
</comment>
<evidence type="ECO:0000313" key="4">
    <source>
        <dbReference type="Proteomes" id="UP000624404"/>
    </source>
</evidence>
<feature type="chain" id="PRO_5034440947" evidence="2">
    <location>
        <begin position="22"/>
        <end position="199"/>
    </location>
</feature>
<dbReference type="AlphaFoldDB" id="A0A8H2ZLD1"/>
<organism evidence="3 4">
    <name type="scientific">Sclerotinia trifoliorum</name>
    <dbReference type="NCBI Taxonomy" id="28548"/>
    <lineage>
        <taxon>Eukaryota</taxon>
        <taxon>Fungi</taxon>
        <taxon>Dikarya</taxon>
        <taxon>Ascomycota</taxon>
        <taxon>Pezizomycotina</taxon>
        <taxon>Leotiomycetes</taxon>
        <taxon>Helotiales</taxon>
        <taxon>Sclerotiniaceae</taxon>
        <taxon>Sclerotinia</taxon>
    </lineage>
</organism>
<evidence type="ECO:0000256" key="2">
    <source>
        <dbReference type="SAM" id="SignalP"/>
    </source>
</evidence>
<feature type="region of interest" description="Disordered" evidence="1">
    <location>
        <begin position="136"/>
        <end position="177"/>
    </location>
</feature>
<evidence type="ECO:0000313" key="3">
    <source>
        <dbReference type="EMBL" id="CAD6441340.1"/>
    </source>
</evidence>
<protein>
    <submittedName>
        <fullName evidence="3">80098020-1c09-4886-abde-787280242245</fullName>
    </submittedName>
</protein>
<dbReference type="EMBL" id="CAJHIA010000004">
    <property type="protein sequence ID" value="CAD6441340.1"/>
    <property type="molecule type" value="Genomic_DNA"/>
</dbReference>
<evidence type="ECO:0000256" key="1">
    <source>
        <dbReference type="SAM" id="MobiDB-lite"/>
    </source>
</evidence>
<sequence>MHFSTAKALLPLSVLVSYTAAQTTAATTPVAPTGGSSSACLGQNVLDACLSSTTAIAQACQSTDYSCLCTSWNAVLTCYNQCPNDAGYAGALSNKQTYCNNASIYTSTSSLAISKDWPTSATATAAGGSGPTGVGANAGAGATGTTTRASTMNGSGSKTSTASASGAESSDKSSGVGERGISGLVGVLGGVGAVVMGFL</sequence>
<name>A0A8H2ZLD1_9HELO</name>
<feature type="compositionally biased region" description="Low complexity" evidence="1">
    <location>
        <begin position="143"/>
        <end position="174"/>
    </location>
</feature>
<gene>
    <name evidence="3" type="ORF">SCLTRI_LOCUS1128</name>
</gene>
<feature type="signal peptide" evidence="2">
    <location>
        <begin position="1"/>
        <end position="21"/>
    </location>
</feature>